<protein>
    <recommendedName>
        <fullName evidence="4">Secreted protein</fullName>
    </recommendedName>
</protein>
<evidence type="ECO:0000313" key="2">
    <source>
        <dbReference type="EMBL" id="NJC68606.1"/>
    </source>
</evidence>
<comment type="caution">
    <text evidence="2">The sequence shown here is derived from an EMBL/GenBank/DDBJ whole genome shotgun (WGS) entry which is preliminary data.</text>
</comment>
<organism evidence="2 3">
    <name type="scientific">Planosporangium thailandense</name>
    <dbReference type="NCBI Taxonomy" id="765197"/>
    <lineage>
        <taxon>Bacteria</taxon>
        <taxon>Bacillati</taxon>
        <taxon>Actinomycetota</taxon>
        <taxon>Actinomycetes</taxon>
        <taxon>Micromonosporales</taxon>
        <taxon>Micromonosporaceae</taxon>
        <taxon>Planosporangium</taxon>
    </lineage>
</organism>
<evidence type="ECO:0008006" key="4">
    <source>
        <dbReference type="Google" id="ProtNLM"/>
    </source>
</evidence>
<name>A0ABX0XRZ5_9ACTN</name>
<gene>
    <name evidence="2" type="ORF">HC031_02535</name>
</gene>
<proteinExistence type="predicted"/>
<reference evidence="2 3" key="1">
    <citation type="submission" date="2020-03" db="EMBL/GenBank/DDBJ databases">
        <title>WGS of the type strain of Planosporangium spp.</title>
        <authorList>
            <person name="Thawai C."/>
        </authorList>
    </citation>
    <scope>NUCLEOTIDE SEQUENCE [LARGE SCALE GENOMIC DNA]</scope>
    <source>
        <strain evidence="2 3">TBRC 5610</strain>
    </source>
</reference>
<keyword evidence="3" id="KW-1185">Reference proteome</keyword>
<dbReference type="Proteomes" id="UP000722989">
    <property type="component" value="Unassembled WGS sequence"/>
</dbReference>
<dbReference type="EMBL" id="JAATVY010000001">
    <property type="protein sequence ID" value="NJC68606.1"/>
    <property type="molecule type" value="Genomic_DNA"/>
</dbReference>
<sequence length="101" mass="10210">MTVLALVAACVIGCGGFVAGVLVSHGFGDGRGANRHSQWGPGQRGGYGGRFRDGQNLRDGQNGPGWQRVPRHRGTAPAPIPSATMPPAQPSAPSPAASPTA</sequence>
<evidence type="ECO:0000313" key="3">
    <source>
        <dbReference type="Proteomes" id="UP000722989"/>
    </source>
</evidence>
<evidence type="ECO:0000256" key="1">
    <source>
        <dbReference type="SAM" id="MobiDB-lite"/>
    </source>
</evidence>
<accession>A0ABX0XRZ5</accession>
<dbReference type="RefSeq" id="WP_167923456.1">
    <property type="nucleotide sequence ID" value="NZ_JAATVY010000001.1"/>
</dbReference>
<feature type="region of interest" description="Disordered" evidence="1">
    <location>
        <begin position="27"/>
        <end position="101"/>
    </location>
</feature>